<evidence type="ECO:0000313" key="7">
    <source>
        <dbReference type="Proteomes" id="UP000676409"/>
    </source>
</evidence>
<keyword evidence="3 4" id="KW-0472">Membrane</keyword>
<sequence>MPCKAVRAGRRGARPEEQGLAAVRIVGGALGAGLGLVAVLAVVPAEAAPKFDVRGVEDRSLRNLIQEAIGSAAAPTTTRLEARRRATEAGERAIAVLRSEGYYDYEVTPDIGEGDTPQPFIRVTQGPRSKIANPHIEWIDAPPAAEVQAAAEKAMALSPGAPGRAEDVIAAEGRIVATLQKSGYADADARPRQVIVDHADQTVQPAYRIAAGGLVRMDGVELKGASRTRLAWIRSLAPWKAGQVYRPRDVAVLERRLTDTGAYDSVTVALAPSADAKDGRRPVVVSLADRPKGTLELGASYSTTEGAGVDSRWIVYNRLGFADTLTTSLVVAQLDSRAQVELALPDWRQPERTLKLTAALYRDDTTAYLSQGAVISADLTRKYSKISFLTYGLSVDGSETDEKEAANLVTLNRRRNLATLAGLVAFNLDKSNDPLNPTAGWRISASAQPTYAVGDGPVAFLKAWVQGSAYLPLGGDNTVIASRAKIGSIFGGNIPLVPAPSRFYAGGGGSVRGYAYQAVGPRYPDNTPEGGLSIVEASVELRQHIKGPWGVAAFIDAGAAGKQVNPDFTHPDIGIGLGLRYNLGFGPIRVDIGTPLVRRNGDSPVQLYLSIGQSF</sequence>
<feature type="domain" description="Bacterial surface antigen (D15)" evidence="5">
    <location>
        <begin position="317"/>
        <end position="615"/>
    </location>
</feature>
<evidence type="ECO:0000256" key="4">
    <source>
        <dbReference type="SAM" id="Phobius"/>
    </source>
</evidence>
<dbReference type="EMBL" id="CP073078">
    <property type="protein sequence ID" value="QUD88809.1"/>
    <property type="molecule type" value="Genomic_DNA"/>
</dbReference>
<dbReference type="Gene3D" id="2.40.160.50">
    <property type="entry name" value="membrane protein fhac: a member of the omp85/tpsb transporter family"/>
    <property type="match status" value="1"/>
</dbReference>
<feature type="transmembrane region" description="Helical" evidence="4">
    <location>
        <begin position="21"/>
        <end position="43"/>
    </location>
</feature>
<comment type="subcellular location">
    <subcellularLocation>
        <location evidence="1">Membrane</location>
    </subcellularLocation>
</comment>
<accession>A0A975G1D7</accession>
<evidence type="ECO:0000256" key="2">
    <source>
        <dbReference type="ARBA" id="ARBA00022452"/>
    </source>
</evidence>
<dbReference type="InterPro" id="IPR039910">
    <property type="entry name" value="D15-like"/>
</dbReference>
<proteinExistence type="predicted"/>
<evidence type="ECO:0000259" key="5">
    <source>
        <dbReference type="Pfam" id="PF01103"/>
    </source>
</evidence>
<dbReference type="AlphaFoldDB" id="A0A975G1D7"/>
<keyword evidence="2" id="KW-1134">Transmembrane beta strand</keyword>
<evidence type="ECO:0000256" key="3">
    <source>
        <dbReference type="ARBA" id="ARBA00023136"/>
    </source>
</evidence>
<organism evidence="6 7">
    <name type="scientific">Phenylobacterium montanum</name>
    <dbReference type="NCBI Taxonomy" id="2823693"/>
    <lineage>
        <taxon>Bacteria</taxon>
        <taxon>Pseudomonadati</taxon>
        <taxon>Pseudomonadota</taxon>
        <taxon>Alphaproteobacteria</taxon>
        <taxon>Caulobacterales</taxon>
        <taxon>Caulobacteraceae</taxon>
        <taxon>Phenylobacterium</taxon>
    </lineage>
</organism>
<dbReference type="PANTHER" id="PTHR12815:SF42">
    <property type="entry name" value="BACTERIAL SURFACE ANTIGEN (D15) DOMAIN-CONTAINING PROTEIN"/>
    <property type="match status" value="1"/>
</dbReference>
<evidence type="ECO:0000313" key="6">
    <source>
        <dbReference type="EMBL" id="QUD88809.1"/>
    </source>
</evidence>
<dbReference type="InterPro" id="IPR000184">
    <property type="entry name" value="Bac_surfAg_D15"/>
</dbReference>
<dbReference type="KEGG" id="caul:KCG34_02660"/>
<protein>
    <submittedName>
        <fullName evidence="6">Outer membrane protein assembly factor</fullName>
    </submittedName>
</protein>
<keyword evidence="4" id="KW-1133">Transmembrane helix</keyword>
<dbReference type="Gene3D" id="3.10.20.310">
    <property type="entry name" value="membrane protein fhac"/>
    <property type="match status" value="1"/>
</dbReference>
<dbReference type="PANTHER" id="PTHR12815">
    <property type="entry name" value="SORTING AND ASSEMBLY MACHINERY SAMM50 PROTEIN FAMILY MEMBER"/>
    <property type="match status" value="1"/>
</dbReference>
<dbReference type="GO" id="GO:0019867">
    <property type="term" value="C:outer membrane"/>
    <property type="evidence" value="ECO:0007669"/>
    <property type="project" value="InterPro"/>
</dbReference>
<evidence type="ECO:0000256" key="1">
    <source>
        <dbReference type="ARBA" id="ARBA00004370"/>
    </source>
</evidence>
<dbReference type="Pfam" id="PF01103">
    <property type="entry name" value="Omp85"/>
    <property type="match status" value="1"/>
</dbReference>
<keyword evidence="4" id="KW-0812">Transmembrane</keyword>
<dbReference type="Proteomes" id="UP000676409">
    <property type="component" value="Chromosome"/>
</dbReference>
<gene>
    <name evidence="6" type="ORF">KCG34_02660</name>
</gene>
<keyword evidence="7" id="KW-1185">Reference proteome</keyword>
<name>A0A975G1D7_9CAUL</name>
<reference evidence="6" key="1">
    <citation type="submission" date="2021-04" db="EMBL/GenBank/DDBJ databases">
        <title>The complete genome sequence of Caulobacter sp. S6.</title>
        <authorList>
            <person name="Tang Y."/>
            <person name="Ouyang W."/>
            <person name="Liu Q."/>
            <person name="Huang B."/>
            <person name="Guo Z."/>
            <person name="Lei P."/>
        </authorList>
    </citation>
    <scope>NUCLEOTIDE SEQUENCE</scope>
    <source>
        <strain evidence="6">S6</strain>
    </source>
</reference>